<keyword evidence="1" id="KW-0175">Coiled coil</keyword>
<accession>A0ABZ0AZ29</accession>
<gene>
    <name evidence="2" type="ORF">RAN89_15975</name>
</gene>
<evidence type="ECO:0008006" key="4">
    <source>
        <dbReference type="Google" id="ProtNLM"/>
    </source>
</evidence>
<reference evidence="2 3" key="1">
    <citation type="submission" date="2023-08" db="EMBL/GenBank/DDBJ databases">
        <title>Rhodoferax potami sp. nov. and Rhodoferax mekongensis sp. nov., isolated from the Mekong River in Thailand.</title>
        <authorList>
            <person name="Kitikhun S."/>
            <person name="Charoenyingcharoen P."/>
            <person name="Siriarchawattana P."/>
            <person name="Likhitrattanapisal S."/>
            <person name="Nilsakha T."/>
            <person name="Chanpet A."/>
            <person name="Rattanawaree P."/>
            <person name="Ingsriswang S."/>
        </authorList>
    </citation>
    <scope>NUCLEOTIDE SEQUENCE [LARGE SCALE GENOMIC DNA]</scope>
    <source>
        <strain evidence="2 3">TBRC 17307</strain>
    </source>
</reference>
<evidence type="ECO:0000313" key="3">
    <source>
        <dbReference type="Proteomes" id="UP001302257"/>
    </source>
</evidence>
<keyword evidence="3" id="KW-1185">Reference proteome</keyword>
<feature type="coiled-coil region" evidence="1">
    <location>
        <begin position="131"/>
        <end position="165"/>
    </location>
</feature>
<sequence>MAKQPFTVDYTKHQEMMDEWALAIGRFMVQFTSYEYWTYQYIKTFGSDRLSRATSDLMLNSRAPVAESLVLEIGLVPEMQNRVQAAFKKLKGLASSRNLVAHNGPMMHVYTNAEGQMLLQIELRSSKDEEKQITIERLNQLSAEARTLDEELALLYGEVQQKKNQVAAGQ</sequence>
<protein>
    <recommendedName>
        <fullName evidence="4">Cthe-2314-like HEPN domain-containing protein</fullName>
    </recommendedName>
</protein>
<evidence type="ECO:0000256" key="1">
    <source>
        <dbReference type="SAM" id="Coils"/>
    </source>
</evidence>
<dbReference type="EMBL" id="CP132507">
    <property type="protein sequence ID" value="WNO04383.1"/>
    <property type="molecule type" value="Genomic_DNA"/>
</dbReference>
<proteinExistence type="predicted"/>
<evidence type="ECO:0000313" key="2">
    <source>
        <dbReference type="EMBL" id="WNO04383.1"/>
    </source>
</evidence>
<organism evidence="2 3">
    <name type="scientific">Rhodoferax mekongensis</name>
    <dbReference type="NCBI Taxonomy" id="3068341"/>
    <lineage>
        <taxon>Bacteria</taxon>
        <taxon>Pseudomonadati</taxon>
        <taxon>Pseudomonadota</taxon>
        <taxon>Betaproteobacteria</taxon>
        <taxon>Burkholderiales</taxon>
        <taxon>Comamonadaceae</taxon>
        <taxon>Rhodoferax</taxon>
    </lineage>
</organism>
<name>A0ABZ0AZ29_9BURK</name>
<dbReference type="Proteomes" id="UP001302257">
    <property type="component" value="Chromosome"/>
</dbReference>
<dbReference type="RefSeq" id="WP_313867228.1">
    <property type="nucleotide sequence ID" value="NZ_CP132507.1"/>
</dbReference>